<proteinExistence type="predicted"/>
<reference evidence="3" key="1">
    <citation type="submission" date="2021-02" db="EMBL/GenBank/DDBJ databases">
        <title>Genome sequence of Rhodospirillales sp. strain TMPK1 isolated from soil.</title>
        <authorList>
            <person name="Nakai R."/>
            <person name="Kusada H."/>
            <person name="Tamaki H."/>
        </authorList>
    </citation>
    <scope>NUCLEOTIDE SEQUENCE</scope>
    <source>
        <strain evidence="3">TMPK1</strain>
    </source>
</reference>
<dbReference type="RefSeq" id="WP_420243115.1">
    <property type="nucleotide sequence ID" value="NZ_BOPV01000001.1"/>
</dbReference>
<dbReference type="InterPro" id="IPR036986">
    <property type="entry name" value="S4_RNA-bd_sf"/>
</dbReference>
<gene>
    <name evidence="3" type="ORF">TMPK1_22400</name>
</gene>
<organism evidence="3 4">
    <name type="scientific">Roseiterribacter gracilis</name>
    <dbReference type="NCBI Taxonomy" id="2812848"/>
    <lineage>
        <taxon>Bacteria</taxon>
        <taxon>Pseudomonadati</taxon>
        <taxon>Pseudomonadota</taxon>
        <taxon>Alphaproteobacteria</taxon>
        <taxon>Rhodospirillales</taxon>
        <taxon>Roseiterribacteraceae</taxon>
        <taxon>Roseiterribacter</taxon>
    </lineage>
</organism>
<dbReference type="GO" id="GO:0003723">
    <property type="term" value="F:RNA binding"/>
    <property type="evidence" value="ECO:0007669"/>
    <property type="project" value="UniProtKB-KW"/>
</dbReference>
<name>A0A8S8X938_9PROT</name>
<dbReference type="Gene3D" id="3.10.290.10">
    <property type="entry name" value="RNA-binding S4 domain"/>
    <property type="match status" value="1"/>
</dbReference>
<dbReference type="InterPro" id="IPR002942">
    <property type="entry name" value="S4_RNA-bd"/>
</dbReference>
<dbReference type="CDD" id="cd00165">
    <property type="entry name" value="S4"/>
    <property type="match status" value="1"/>
</dbReference>
<dbReference type="SUPFAM" id="SSF55174">
    <property type="entry name" value="Alpha-L RNA-binding motif"/>
    <property type="match status" value="1"/>
</dbReference>
<feature type="domain" description="RNA-binding S4" evidence="2">
    <location>
        <begin position="12"/>
        <end position="74"/>
    </location>
</feature>
<dbReference type="Pfam" id="PF01479">
    <property type="entry name" value="S4"/>
    <property type="match status" value="1"/>
</dbReference>
<protein>
    <submittedName>
        <fullName evidence="3">RNA-binding protein S4</fullName>
    </submittedName>
</protein>
<dbReference type="SMART" id="SM00363">
    <property type="entry name" value="S4"/>
    <property type="match status" value="1"/>
</dbReference>
<dbReference type="EMBL" id="BOPV01000001">
    <property type="protein sequence ID" value="GIL40003.1"/>
    <property type="molecule type" value="Genomic_DNA"/>
</dbReference>
<dbReference type="Proteomes" id="UP000681075">
    <property type="component" value="Unassembled WGS sequence"/>
</dbReference>
<evidence type="ECO:0000313" key="3">
    <source>
        <dbReference type="EMBL" id="GIL40003.1"/>
    </source>
</evidence>
<dbReference type="AlphaFoldDB" id="A0A8S8X938"/>
<accession>A0A8S8X938</accession>
<evidence type="ECO:0000259" key="2">
    <source>
        <dbReference type="SMART" id="SM00363"/>
    </source>
</evidence>
<dbReference type="PROSITE" id="PS50889">
    <property type="entry name" value="S4"/>
    <property type="match status" value="1"/>
</dbReference>
<comment type="caution">
    <text evidence="3">The sequence shown here is derived from an EMBL/GenBank/DDBJ whole genome shotgun (WGS) entry which is preliminary data.</text>
</comment>
<evidence type="ECO:0000256" key="1">
    <source>
        <dbReference type="PROSITE-ProRule" id="PRU00182"/>
    </source>
</evidence>
<keyword evidence="1" id="KW-0694">RNA-binding</keyword>
<sequence length="103" mass="11335">MTDDQGKFGRTIRLDKWLWQARFCRTRSMAAELIVAGGVRIDGRPGAKPASSVRPGQVLTFALGRHVRVIRVRALGERRGPAVEAQALYEDLSPPNPATQLPT</sequence>
<evidence type="ECO:0000313" key="4">
    <source>
        <dbReference type="Proteomes" id="UP000681075"/>
    </source>
</evidence>
<keyword evidence="4" id="KW-1185">Reference proteome</keyword>